<reference evidence="2" key="1">
    <citation type="submission" date="2017-11" db="EMBL/GenBank/DDBJ databases">
        <title>Three new genomes from thermophilic consortium.</title>
        <authorList>
            <person name="Quaggio R."/>
            <person name="Amgarten D."/>
            <person name="Setubal J.C."/>
        </authorList>
    </citation>
    <scope>NUCLEOTIDE SEQUENCE</scope>
    <source>
        <strain evidence="2">ZCTH01-B2</strain>
    </source>
</reference>
<name>A0A953I5B6_SYMTR</name>
<feature type="region of interest" description="Disordered" evidence="1">
    <location>
        <begin position="120"/>
        <end position="142"/>
    </location>
</feature>
<protein>
    <submittedName>
        <fullName evidence="2">Uncharacterized protein</fullName>
    </submittedName>
</protein>
<dbReference type="GO" id="GO:0051607">
    <property type="term" value="P:defense response to virus"/>
    <property type="evidence" value="ECO:0007669"/>
    <property type="project" value="InterPro"/>
</dbReference>
<dbReference type="InterPro" id="IPR027811">
    <property type="entry name" value="CRISPR-assoc_Csx13_C"/>
</dbReference>
<dbReference type="RefSeq" id="WP_273380401.1">
    <property type="nucleotide sequence ID" value="NZ_PIUK01000154.1"/>
</dbReference>
<dbReference type="Proteomes" id="UP000732377">
    <property type="component" value="Unassembled WGS sequence"/>
</dbReference>
<gene>
    <name evidence="2" type="ORF">CWE10_13725</name>
</gene>
<dbReference type="AlphaFoldDB" id="A0A953I5B6"/>
<evidence type="ECO:0000256" key="1">
    <source>
        <dbReference type="SAM" id="MobiDB-lite"/>
    </source>
</evidence>
<organism evidence="2 3">
    <name type="scientific">Symbiobacterium thermophilum</name>
    <dbReference type="NCBI Taxonomy" id="2734"/>
    <lineage>
        <taxon>Bacteria</taxon>
        <taxon>Bacillati</taxon>
        <taxon>Bacillota</taxon>
        <taxon>Clostridia</taxon>
        <taxon>Eubacteriales</taxon>
        <taxon>Symbiobacteriaceae</taxon>
        <taxon>Symbiobacterium</taxon>
    </lineage>
</organism>
<dbReference type="InterPro" id="IPR019989">
    <property type="entry name" value="CRISPR-assoc_Csx13_N"/>
</dbReference>
<proteinExistence type="predicted"/>
<sequence>MGRVTQPARGRSGELRIELGSPGMTALHKVGLAGLWMTLDYFERAGIQLPGDWERCAHGVVLRWGEGGPGPFIKALIQESFRIDAHGLIWLMALGPPADHLAGAITLHEAMLSTFLQHGRSRGADPANQPGGSVADPTEEEPQPLPPFQRVFWYKHQKAADDLLGAEDCLLPRPVSGWLYPGGVVRHSAYERQSALVEPPERWLALLFAPVGAIFFRIQYRGEGVRPQFALVLPEIADLEAYAELRRFLMAQKTPLLTVSGTSEAGWRLLAQARLRGYLSAIDVSACRVMAFGNVPWSSQQKTRVEVFPIPHASRAALDVYQAAWGCLGPRWVQPHEPGATPYLYVSPALDRVARNLTAGQPWYAGCSQLMTVPSSRKALMVHDRGGLYAMIRETLAQHQPERIFVETCHEAWRRTLGRLSERAQRERLDFAALAAREQERLRSSLARCKNAETLRETVMDFWSRSGPLPTLQEHWAEMLPFFTPQRWHLARDLALLALASYKGDVQAQPRAGGDGAGENPQTATTNLGAEAAGSTH</sequence>
<evidence type="ECO:0000313" key="3">
    <source>
        <dbReference type="Proteomes" id="UP000732377"/>
    </source>
</evidence>
<dbReference type="NCBIfam" id="TIGR03485">
    <property type="entry name" value="cas_csx13_N"/>
    <property type="match status" value="1"/>
</dbReference>
<accession>A0A953I5B6</accession>
<comment type="caution">
    <text evidence="2">The sequence shown here is derived from an EMBL/GenBank/DDBJ whole genome shotgun (WGS) entry which is preliminary data.</text>
</comment>
<feature type="region of interest" description="Disordered" evidence="1">
    <location>
        <begin position="507"/>
        <end position="537"/>
    </location>
</feature>
<dbReference type="EMBL" id="PIUK01000154">
    <property type="protein sequence ID" value="MBY6277246.1"/>
    <property type="molecule type" value="Genomic_DNA"/>
</dbReference>
<dbReference type="NCBIfam" id="TIGR03486">
    <property type="entry name" value="cas_csx13_C"/>
    <property type="match status" value="1"/>
</dbReference>
<evidence type="ECO:0000313" key="2">
    <source>
        <dbReference type="EMBL" id="MBY6277246.1"/>
    </source>
</evidence>